<reference evidence="4 5" key="1">
    <citation type="journal article" date="2015" name="Genome Announc.">
        <title>Expanding the biotechnology potential of lactobacilli through comparative genomics of 213 strains and associated genera.</title>
        <authorList>
            <person name="Sun Z."/>
            <person name="Harris H.M."/>
            <person name="McCann A."/>
            <person name="Guo C."/>
            <person name="Argimon S."/>
            <person name="Zhang W."/>
            <person name="Yang X."/>
            <person name="Jeffery I.B."/>
            <person name="Cooney J.C."/>
            <person name="Kagawa T.F."/>
            <person name="Liu W."/>
            <person name="Song Y."/>
            <person name="Salvetti E."/>
            <person name="Wrobel A."/>
            <person name="Rasinkangas P."/>
            <person name="Parkhill J."/>
            <person name="Rea M.C."/>
            <person name="O'Sullivan O."/>
            <person name="Ritari J."/>
            <person name="Douillard F.P."/>
            <person name="Paul Ross R."/>
            <person name="Yang R."/>
            <person name="Briner A.E."/>
            <person name="Felis G.E."/>
            <person name="de Vos W.M."/>
            <person name="Barrangou R."/>
            <person name="Klaenhammer T.R."/>
            <person name="Caufield P.W."/>
            <person name="Cui Y."/>
            <person name="Zhang H."/>
            <person name="O'Toole P.W."/>
        </authorList>
    </citation>
    <scope>NUCLEOTIDE SEQUENCE [LARGE SCALE GENOMIC DNA]</scope>
    <source>
        <strain evidence="4 5">DSM 20003</strain>
    </source>
</reference>
<dbReference type="PANTHER" id="PTHR30185:SF18">
    <property type="entry name" value="TRANSCRIPTIONAL REGULATOR MTLR"/>
    <property type="match status" value="1"/>
</dbReference>
<dbReference type="InterPro" id="IPR050661">
    <property type="entry name" value="BglG_antiterminators"/>
</dbReference>
<comment type="caution">
    <text evidence="4">The sequence shown here is derived from an EMBL/GenBank/DDBJ whole genome shotgun (WGS) entry which is preliminary data.</text>
</comment>
<dbReference type="PANTHER" id="PTHR30185">
    <property type="entry name" value="CRYPTIC BETA-GLUCOSIDE BGL OPERON ANTITERMINATOR"/>
    <property type="match status" value="1"/>
</dbReference>
<sequence length="498" mass="58683">MPFEEILMEKASIQKFDMFRHLKSWNSKSFTINDLSRALHLTYQQTYNIFQELLRDMAELDPESNVKRGRHDVLERQGFRISIDHYRVYLLQQSIAFQFLDYLLQQPHPTITQFCDDYFVSRSTLLRKTTALKKFVGQFGLKFSYSRLDLTGSERNIRLVLFYFYWLIFHGLSWPFKNVAHQDMIDFQEFVNQPTLEGEVAQAQEVLMLGICVQRIQTGHLIESHDDFQIQKVADAKPIQQALAKLVQTPLTPDRLAEECHFIYFVRATRLSFALQQTQQSETVYHYFEARQDPIWHFMDYTMTYFAQRLPDDVRAEFLADAPLKTNLLRLAARIVVIQQASPDLVDFTAPLIKPEPKRLGQLIDDFLNQLHQMEDWPLITQQERFLKRFLLYFMLPYARYFRTSDLVRIRLLVEDGLATRELRLFLGTLNLVDLLPINQTELPADLVITTFDTQATMCFKTAPEAARNFYWPLNANDGQYFALRQCIRQIYTAKNQA</sequence>
<organism evidence="4 5">
    <name type="scientific">Loigolactobacillus bifermentans DSM 20003</name>
    <dbReference type="NCBI Taxonomy" id="1423726"/>
    <lineage>
        <taxon>Bacteria</taxon>
        <taxon>Bacillati</taxon>
        <taxon>Bacillota</taxon>
        <taxon>Bacilli</taxon>
        <taxon>Lactobacillales</taxon>
        <taxon>Lactobacillaceae</taxon>
        <taxon>Loigolactobacillus</taxon>
    </lineage>
</organism>
<dbReference type="RefSeq" id="WP_057905554.1">
    <property type="nucleotide sequence ID" value="NZ_AZDA01000121.1"/>
</dbReference>
<keyword evidence="5" id="KW-1185">Reference proteome</keyword>
<dbReference type="PATRIC" id="fig|1423726.3.peg.1515"/>
<protein>
    <recommendedName>
        <fullName evidence="3">Mga helix-turn-helix domain-containing protein</fullName>
    </recommendedName>
</protein>
<dbReference type="Proteomes" id="UP000051461">
    <property type="component" value="Unassembled WGS sequence"/>
</dbReference>
<gene>
    <name evidence="4" type="ORF">FC07_GL001464</name>
</gene>
<proteinExistence type="predicted"/>
<dbReference type="STRING" id="1423726.FC07_GL001464"/>
<dbReference type="Pfam" id="PF05043">
    <property type="entry name" value="Mga"/>
    <property type="match status" value="1"/>
</dbReference>
<keyword evidence="1" id="KW-0805">Transcription regulation</keyword>
<feature type="domain" description="Mga helix-turn-helix" evidence="3">
    <location>
        <begin position="82"/>
        <end position="165"/>
    </location>
</feature>
<evidence type="ECO:0000256" key="2">
    <source>
        <dbReference type="ARBA" id="ARBA00023163"/>
    </source>
</evidence>
<evidence type="ECO:0000256" key="1">
    <source>
        <dbReference type="ARBA" id="ARBA00023015"/>
    </source>
</evidence>
<dbReference type="InterPro" id="IPR007737">
    <property type="entry name" value="Mga_HTH"/>
</dbReference>
<evidence type="ECO:0000259" key="3">
    <source>
        <dbReference type="Pfam" id="PF05043"/>
    </source>
</evidence>
<dbReference type="Gene3D" id="1.10.10.10">
    <property type="entry name" value="Winged helix-like DNA-binding domain superfamily/Winged helix DNA-binding domain"/>
    <property type="match status" value="1"/>
</dbReference>
<evidence type="ECO:0000313" key="4">
    <source>
        <dbReference type="EMBL" id="KRK33209.1"/>
    </source>
</evidence>
<dbReference type="EMBL" id="AZDA01000121">
    <property type="protein sequence ID" value="KRK33209.1"/>
    <property type="molecule type" value="Genomic_DNA"/>
</dbReference>
<dbReference type="InterPro" id="IPR036388">
    <property type="entry name" value="WH-like_DNA-bd_sf"/>
</dbReference>
<name>A0A0R1GH58_9LACO</name>
<evidence type="ECO:0000313" key="5">
    <source>
        <dbReference type="Proteomes" id="UP000051461"/>
    </source>
</evidence>
<dbReference type="OrthoDB" id="2188960at2"/>
<dbReference type="AlphaFoldDB" id="A0A0R1GH58"/>
<accession>A0A0R1GH58</accession>
<keyword evidence="2" id="KW-0804">Transcription</keyword>